<dbReference type="Proteomes" id="UP000609726">
    <property type="component" value="Unassembled WGS sequence"/>
</dbReference>
<evidence type="ECO:0008006" key="3">
    <source>
        <dbReference type="Google" id="ProtNLM"/>
    </source>
</evidence>
<evidence type="ECO:0000313" key="1">
    <source>
        <dbReference type="EMBL" id="NHZ91070.1"/>
    </source>
</evidence>
<comment type="caution">
    <text evidence="1">The sequence shown here is derived from an EMBL/GenBank/DDBJ whole genome shotgun (WGS) entry which is preliminary data.</text>
</comment>
<protein>
    <recommendedName>
        <fullName evidence="3">MarR family transcriptional regulator</fullName>
    </recommendedName>
</protein>
<evidence type="ECO:0000313" key="2">
    <source>
        <dbReference type="Proteomes" id="UP000609726"/>
    </source>
</evidence>
<accession>A0ABX0NWG6</accession>
<gene>
    <name evidence="1" type="ORF">F2P45_18905</name>
</gene>
<dbReference type="EMBL" id="WHJH01000024">
    <property type="protein sequence ID" value="NHZ91070.1"/>
    <property type="molecule type" value="Genomic_DNA"/>
</dbReference>
<dbReference type="Gene3D" id="1.10.10.10">
    <property type="entry name" value="Winged helix-like DNA-binding domain superfamily/Winged helix DNA-binding domain"/>
    <property type="match status" value="1"/>
</dbReference>
<organism evidence="1 2">
    <name type="scientific">Massilia mucilaginosa</name>
    <dbReference type="NCBI Taxonomy" id="2609282"/>
    <lineage>
        <taxon>Bacteria</taxon>
        <taxon>Pseudomonadati</taxon>
        <taxon>Pseudomonadota</taxon>
        <taxon>Betaproteobacteria</taxon>
        <taxon>Burkholderiales</taxon>
        <taxon>Oxalobacteraceae</taxon>
        <taxon>Telluria group</taxon>
        <taxon>Massilia</taxon>
    </lineage>
</organism>
<keyword evidence="2" id="KW-1185">Reference proteome</keyword>
<reference evidence="1 2" key="1">
    <citation type="submission" date="2019-10" db="EMBL/GenBank/DDBJ databases">
        <title>Taxonomy of Antarctic Massilia spp.: description of Massilia rubra sp. nov., Massilia aquatica sp. nov., Massilia mucilaginosa sp. nov., Massilia frigida sp. nov. isolated from streams, lakes and regoliths.</title>
        <authorList>
            <person name="Holochova P."/>
            <person name="Sedlacek I."/>
            <person name="Kralova S."/>
            <person name="Maslanova I."/>
            <person name="Busse H.-J."/>
            <person name="Stankova E."/>
            <person name="Vrbovska V."/>
            <person name="Kovarovic V."/>
            <person name="Bartak M."/>
            <person name="Svec P."/>
            <person name="Pantucek R."/>
        </authorList>
    </citation>
    <scope>NUCLEOTIDE SEQUENCE [LARGE SCALE GENOMIC DNA]</scope>
    <source>
        <strain evidence="1 2">CCM 8733</strain>
    </source>
</reference>
<name>A0ABX0NWG6_9BURK</name>
<sequence length="107" mass="11750">MRRLILTSIPSVPHLEALMLLRASAPTPWSAPALAQRLYVTPAAAGAVLEYLCHAGMLNADADADASPRAYRLRPQRDRLLATLAQLYSTHLVEITRLIHDRPGTAR</sequence>
<dbReference type="InterPro" id="IPR036388">
    <property type="entry name" value="WH-like_DNA-bd_sf"/>
</dbReference>
<proteinExistence type="predicted"/>
<dbReference type="RefSeq" id="WP_223164784.1">
    <property type="nucleotide sequence ID" value="NZ_WHJH01000024.1"/>
</dbReference>